<name>A0A179GPZ0_PURLI</name>
<dbReference type="AlphaFoldDB" id="A0A179GPZ0"/>
<accession>A0A179GPZ0</accession>
<proteinExistence type="predicted"/>
<dbReference type="EMBL" id="LSBI01000006">
    <property type="protein sequence ID" value="OAQ88622.1"/>
    <property type="molecule type" value="Genomic_DNA"/>
</dbReference>
<gene>
    <name evidence="2" type="ORF">VFPBJ_05560</name>
    <name evidence="3" type="ORF">VFPFJ_07087</name>
</gene>
<dbReference type="Proteomes" id="UP000078240">
    <property type="component" value="Unassembled WGS sequence"/>
</dbReference>
<evidence type="ECO:0000313" key="4">
    <source>
        <dbReference type="Proteomes" id="UP000078240"/>
    </source>
</evidence>
<dbReference type="EMBL" id="LSBH01000004">
    <property type="protein sequence ID" value="OAQ79975.1"/>
    <property type="molecule type" value="Genomic_DNA"/>
</dbReference>
<evidence type="ECO:0000313" key="2">
    <source>
        <dbReference type="EMBL" id="OAQ79975.1"/>
    </source>
</evidence>
<evidence type="ECO:0000313" key="3">
    <source>
        <dbReference type="EMBL" id="OAQ88622.1"/>
    </source>
</evidence>
<protein>
    <submittedName>
        <fullName evidence="2">Uncharacterized protein</fullName>
    </submittedName>
</protein>
<organism evidence="2 4">
    <name type="scientific">Purpureocillium lilacinum</name>
    <name type="common">Paecilomyces lilacinus</name>
    <dbReference type="NCBI Taxonomy" id="33203"/>
    <lineage>
        <taxon>Eukaryota</taxon>
        <taxon>Fungi</taxon>
        <taxon>Dikarya</taxon>
        <taxon>Ascomycota</taxon>
        <taxon>Pezizomycotina</taxon>
        <taxon>Sordariomycetes</taxon>
        <taxon>Hypocreomycetidae</taxon>
        <taxon>Hypocreales</taxon>
        <taxon>Ophiocordycipitaceae</taxon>
        <taxon>Purpureocillium</taxon>
    </lineage>
</organism>
<reference evidence="2 4" key="1">
    <citation type="submission" date="2016-01" db="EMBL/GenBank/DDBJ databases">
        <title>Biosynthesis of antibiotic leucinostatins and their inhibition on Phytophthora in bio-control Purpureocillium lilacinum.</title>
        <authorList>
            <person name="Wang G."/>
            <person name="Liu Z."/>
            <person name="Lin R."/>
            <person name="Li E."/>
            <person name="Mao Z."/>
            <person name="Ling J."/>
            <person name="Yin W."/>
            <person name="Xie B."/>
        </authorList>
    </citation>
    <scope>NUCLEOTIDE SEQUENCE [LARGE SCALE GENOMIC DNA]</scope>
    <source>
        <strain evidence="2">PLBJ-1</strain>
        <strain evidence="3">PLFJ-1</strain>
    </source>
</reference>
<comment type="caution">
    <text evidence="2">The sequence shown here is derived from an EMBL/GenBank/DDBJ whole genome shotgun (WGS) entry which is preliminary data.</text>
</comment>
<dbReference type="Proteomes" id="UP000078340">
    <property type="component" value="Unassembled WGS sequence"/>
</dbReference>
<evidence type="ECO:0000256" key="1">
    <source>
        <dbReference type="SAM" id="MobiDB-lite"/>
    </source>
</evidence>
<feature type="region of interest" description="Disordered" evidence="1">
    <location>
        <begin position="1"/>
        <end position="23"/>
    </location>
</feature>
<sequence length="62" mass="6380">MRSSAASEVADHACAGVDPPSAQGSCATQSTAYGLQGALGYYAFTSKSKARHLAHTRLPAVR</sequence>